<dbReference type="InterPro" id="IPR037689">
    <property type="entry name" value="BAG2"/>
</dbReference>
<feature type="coiled-coil region" evidence="1">
    <location>
        <begin position="44"/>
        <end position="78"/>
    </location>
</feature>
<feature type="domain" description="BAG" evidence="2">
    <location>
        <begin position="121"/>
        <end position="197"/>
    </location>
</feature>
<evidence type="ECO:0000259" key="2">
    <source>
        <dbReference type="PROSITE" id="PS51035"/>
    </source>
</evidence>
<protein>
    <recommendedName>
        <fullName evidence="2">BAG domain-containing protein</fullName>
    </recommendedName>
</protein>
<evidence type="ECO:0000313" key="4">
    <source>
        <dbReference type="Proteomes" id="UP001162156"/>
    </source>
</evidence>
<name>A0AAV8X6B0_9CUCU</name>
<accession>A0AAV8X6B0</accession>
<evidence type="ECO:0000313" key="3">
    <source>
        <dbReference type="EMBL" id="KAJ8934144.1"/>
    </source>
</evidence>
<organism evidence="3 4">
    <name type="scientific">Rhamnusium bicolor</name>
    <dbReference type="NCBI Taxonomy" id="1586634"/>
    <lineage>
        <taxon>Eukaryota</taxon>
        <taxon>Metazoa</taxon>
        <taxon>Ecdysozoa</taxon>
        <taxon>Arthropoda</taxon>
        <taxon>Hexapoda</taxon>
        <taxon>Insecta</taxon>
        <taxon>Pterygota</taxon>
        <taxon>Neoptera</taxon>
        <taxon>Endopterygota</taxon>
        <taxon>Coleoptera</taxon>
        <taxon>Polyphaga</taxon>
        <taxon>Cucujiformia</taxon>
        <taxon>Chrysomeloidea</taxon>
        <taxon>Cerambycidae</taxon>
        <taxon>Lepturinae</taxon>
        <taxon>Rhagiini</taxon>
        <taxon>Rhamnusium</taxon>
    </lineage>
</organism>
<proteinExistence type="predicted"/>
<keyword evidence="4" id="KW-1185">Reference proteome</keyword>
<dbReference type="GO" id="GO:0051087">
    <property type="term" value="F:protein-folding chaperone binding"/>
    <property type="evidence" value="ECO:0007669"/>
    <property type="project" value="InterPro"/>
</dbReference>
<dbReference type="InterPro" id="IPR003103">
    <property type="entry name" value="BAG_domain"/>
</dbReference>
<dbReference type="PANTHER" id="PTHR12334">
    <property type="entry name" value="BAG FAMILY MOLECULAR CHAPERONE REGULATOR 2"/>
    <property type="match status" value="1"/>
</dbReference>
<comment type="caution">
    <text evidence="3">The sequence shown here is derived from an EMBL/GenBank/DDBJ whole genome shotgun (WGS) entry which is preliminary data.</text>
</comment>
<sequence>MDVDPLPGTSSGMTTALVLQTLPKIDENDMMSTKTPKERILELLDLLESHVEKLRKGASQLEEDRDALLSTLDSVRNADLMYDLEDNDRDDVNRYADRIMNRCHTVEVRVLTQRDQMQEEALFQVNHLIDGLVISLKGDGETAKAKCVSYMNACSSNLVQGITDKKFESALLGCTVDDQKKVKRRLQGLLNYFDKLKISTL</sequence>
<gene>
    <name evidence="3" type="ORF">NQ314_013554</name>
</gene>
<dbReference type="PROSITE" id="PS51035">
    <property type="entry name" value="BAG"/>
    <property type="match status" value="1"/>
</dbReference>
<dbReference type="Proteomes" id="UP001162156">
    <property type="component" value="Unassembled WGS sequence"/>
</dbReference>
<dbReference type="AlphaFoldDB" id="A0AAV8X6B0"/>
<dbReference type="GO" id="GO:0000774">
    <property type="term" value="F:adenyl-nucleotide exchange factor activity"/>
    <property type="evidence" value="ECO:0007669"/>
    <property type="project" value="InterPro"/>
</dbReference>
<dbReference type="GO" id="GO:0050821">
    <property type="term" value="P:protein stabilization"/>
    <property type="evidence" value="ECO:0007669"/>
    <property type="project" value="TreeGrafter"/>
</dbReference>
<dbReference type="EMBL" id="JANEYF010003764">
    <property type="protein sequence ID" value="KAJ8934144.1"/>
    <property type="molecule type" value="Genomic_DNA"/>
</dbReference>
<dbReference type="Gene3D" id="1.20.58.890">
    <property type="match status" value="1"/>
</dbReference>
<keyword evidence="1" id="KW-0175">Coiled coil</keyword>
<dbReference type="PANTHER" id="PTHR12334:SF6">
    <property type="entry name" value="BAG FAMILY MOLECULAR CHAPERONE REGULATOR 2"/>
    <property type="match status" value="1"/>
</dbReference>
<reference evidence="3" key="1">
    <citation type="journal article" date="2023" name="Insect Mol. Biol.">
        <title>Genome sequencing provides insights into the evolution of gene families encoding plant cell wall-degrading enzymes in longhorned beetles.</title>
        <authorList>
            <person name="Shin N.R."/>
            <person name="Okamura Y."/>
            <person name="Kirsch R."/>
            <person name="Pauchet Y."/>
        </authorList>
    </citation>
    <scope>NUCLEOTIDE SEQUENCE</scope>
    <source>
        <strain evidence="3">RBIC_L_NR</strain>
    </source>
</reference>
<evidence type="ECO:0000256" key="1">
    <source>
        <dbReference type="SAM" id="Coils"/>
    </source>
</evidence>